<dbReference type="Proteomes" id="UP000198963">
    <property type="component" value="Chromosome I"/>
</dbReference>
<dbReference type="RefSeq" id="WP_092446781.1">
    <property type="nucleotide sequence ID" value="NZ_LT629774.1"/>
</dbReference>
<evidence type="ECO:0000313" key="3">
    <source>
        <dbReference type="Proteomes" id="UP000198963"/>
    </source>
</evidence>
<feature type="transmembrane region" description="Helical" evidence="1">
    <location>
        <begin position="35"/>
        <end position="55"/>
    </location>
</feature>
<evidence type="ECO:0000256" key="1">
    <source>
        <dbReference type="SAM" id="Phobius"/>
    </source>
</evidence>
<keyword evidence="3" id="KW-1185">Reference proteome</keyword>
<feature type="transmembrane region" description="Helical" evidence="1">
    <location>
        <begin position="139"/>
        <end position="155"/>
    </location>
</feature>
<feature type="transmembrane region" description="Helical" evidence="1">
    <location>
        <begin position="7"/>
        <end position="29"/>
    </location>
</feature>
<feature type="transmembrane region" description="Helical" evidence="1">
    <location>
        <begin position="167"/>
        <end position="185"/>
    </location>
</feature>
<dbReference type="AlphaFoldDB" id="A0A1H1UGX2"/>
<keyword evidence="1" id="KW-0472">Membrane</keyword>
<keyword evidence="1" id="KW-0812">Transmembrane</keyword>
<sequence>MRKHKAIRFLMVATVLFTQVTFLTMIVNAHYETNAAIIIAALVIILTIVFGYRYLDLHHEDYAYEKISVVIWVPIGAVLCYLLNVPAGLGPILAMGIVGTVASFLPSLNKKSNYLKQLPASIYCGAFVGMSSVETSPSLGFALAAGTLAGLFFMMSKNLFLGVGGKLGTMAFAGVITATLMYALVV</sequence>
<reference evidence="2 3" key="1">
    <citation type="submission" date="2016-10" db="EMBL/GenBank/DDBJ databases">
        <authorList>
            <person name="Varghese N."/>
            <person name="Submissions S."/>
        </authorList>
    </citation>
    <scope>NUCLEOTIDE SEQUENCE [LARGE SCALE GENOMIC DNA]</scope>
    <source>
        <strain evidence="2 3">RHA_55</strain>
    </source>
</reference>
<evidence type="ECO:0000313" key="2">
    <source>
        <dbReference type="EMBL" id="SDS71747.1"/>
    </source>
</evidence>
<proteinExistence type="predicted"/>
<accession>A0A1H1UGX2</accession>
<dbReference type="STRING" id="1249933.SAMN04489797_2248"/>
<gene>
    <name evidence="2" type="ORF">SAMN04489797_2248</name>
</gene>
<keyword evidence="1" id="KW-1133">Transmembrane helix</keyword>
<organism evidence="2 3">
    <name type="scientific">Winogradskyella sediminis</name>
    <dbReference type="NCBI Taxonomy" id="1382466"/>
    <lineage>
        <taxon>Bacteria</taxon>
        <taxon>Pseudomonadati</taxon>
        <taxon>Bacteroidota</taxon>
        <taxon>Flavobacteriia</taxon>
        <taxon>Flavobacteriales</taxon>
        <taxon>Flavobacteriaceae</taxon>
        <taxon>Winogradskyella</taxon>
    </lineage>
</organism>
<name>A0A1H1UGX2_9FLAO</name>
<feature type="transmembrane region" description="Helical" evidence="1">
    <location>
        <begin position="67"/>
        <end position="84"/>
    </location>
</feature>
<protein>
    <submittedName>
        <fullName evidence="2">Uncharacterized protein</fullName>
    </submittedName>
</protein>
<dbReference type="EMBL" id="LT629774">
    <property type="protein sequence ID" value="SDS71747.1"/>
    <property type="molecule type" value="Genomic_DNA"/>
</dbReference>